<dbReference type="GO" id="GO:0003700">
    <property type="term" value="F:DNA-binding transcription factor activity"/>
    <property type="evidence" value="ECO:0007669"/>
    <property type="project" value="InterPro"/>
</dbReference>
<feature type="region of interest" description="Disordered" evidence="6">
    <location>
        <begin position="205"/>
        <end position="234"/>
    </location>
</feature>
<keyword evidence="2" id="KW-0805">Transcription regulation</keyword>
<protein>
    <recommendedName>
        <fullName evidence="7">AP2/ERF domain-containing protein</fullName>
    </recommendedName>
</protein>
<evidence type="ECO:0000256" key="2">
    <source>
        <dbReference type="ARBA" id="ARBA00023015"/>
    </source>
</evidence>
<evidence type="ECO:0000256" key="4">
    <source>
        <dbReference type="ARBA" id="ARBA00023163"/>
    </source>
</evidence>
<dbReference type="PANTHER" id="PTHR31194">
    <property type="entry name" value="SHN SHINE , DNA BINDING / TRANSCRIPTION FACTOR"/>
    <property type="match status" value="1"/>
</dbReference>
<evidence type="ECO:0000256" key="6">
    <source>
        <dbReference type="SAM" id="MobiDB-lite"/>
    </source>
</evidence>
<feature type="domain" description="AP2/ERF" evidence="7">
    <location>
        <begin position="233"/>
        <end position="290"/>
    </location>
</feature>
<evidence type="ECO:0000256" key="1">
    <source>
        <dbReference type="ARBA" id="ARBA00004123"/>
    </source>
</evidence>
<dbReference type="SMART" id="SM00380">
    <property type="entry name" value="AP2"/>
    <property type="match status" value="1"/>
</dbReference>
<reference evidence="8 9" key="1">
    <citation type="journal article" date="2021" name="Hortic Res">
        <title>The domestication of Cucurbita argyrosperma as revealed by the genome of its wild relative.</title>
        <authorList>
            <person name="Barrera-Redondo J."/>
            <person name="Sanchez-de la Vega G."/>
            <person name="Aguirre-Liguori J.A."/>
            <person name="Castellanos-Morales G."/>
            <person name="Gutierrez-Guerrero Y.T."/>
            <person name="Aguirre-Dugua X."/>
            <person name="Aguirre-Planter E."/>
            <person name="Tenaillon M.I."/>
            <person name="Lira-Saade R."/>
            <person name="Eguiarte L.E."/>
        </authorList>
    </citation>
    <scope>NUCLEOTIDE SEQUENCE [LARGE SCALE GENOMIC DNA]</scope>
    <source>
        <strain evidence="8">JBR-2021</strain>
    </source>
</reference>
<evidence type="ECO:0000259" key="7">
    <source>
        <dbReference type="PROSITE" id="PS51032"/>
    </source>
</evidence>
<keyword evidence="9" id="KW-1185">Reference proteome</keyword>
<keyword evidence="5" id="KW-0539">Nucleus</keyword>
<dbReference type="AlphaFoldDB" id="A0AAV6LZ91"/>
<organism evidence="8 9">
    <name type="scientific">Cucurbita argyrosperma subsp. sororia</name>
    <dbReference type="NCBI Taxonomy" id="37648"/>
    <lineage>
        <taxon>Eukaryota</taxon>
        <taxon>Viridiplantae</taxon>
        <taxon>Streptophyta</taxon>
        <taxon>Embryophyta</taxon>
        <taxon>Tracheophyta</taxon>
        <taxon>Spermatophyta</taxon>
        <taxon>Magnoliopsida</taxon>
        <taxon>eudicotyledons</taxon>
        <taxon>Gunneridae</taxon>
        <taxon>Pentapetalae</taxon>
        <taxon>rosids</taxon>
        <taxon>fabids</taxon>
        <taxon>Cucurbitales</taxon>
        <taxon>Cucurbitaceae</taxon>
        <taxon>Cucurbiteae</taxon>
        <taxon>Cucurbita</taxon>
    </lineage>
</organism>
<evidence type="ECO:0000256" key="3">
    <source>
        <dbReference type="ARBA" id="ARBA00023125"/>
    </source>
</evidence>
<proteinExistence type="predicted"/>
<name>A0AAV6LZ91_9ROSI</name>
<accession>A0AAV6LZ91</accession>
<keyword evidence="3" id="KW-0238">DNA-binding</keyword>
<gene>
    <name evidence="8" type="ORF">SDJN03_26823</name>
</gene>
<feature type="non-terminal residue" evidence="8">
    <location>
        <position position="1"/>
    </location>
</feature>
<evidence type="ECO:0000313" key="9">
    <source>
        <dbReference type="Proteomes" id="UP000685013"/>
    </source>
</evidence>
<dbReference type="CDD" id="cd00018">
    <property type="entry name" value="AP2"/>
    <property type="match status" value="1"/>
</dbReference>
<dbReference type="Proteomes" id="UP000685013">
    <property type="component" value="Chromosome 18"/>
</dbReference>
<keyword evidence="4" id="KW-0804">Transcription</keyword>
<dbReference type="GO" id="GO:0003677">
    <property type="term" value="F:DNA binding"/>
    <property type="evidence" value="ECO:0007669"/>
    <property type="project" value="UniProtKB-KW"/>
</dbReference>
<dbReference type="Pfam" id="PF00847">
    <property type="entry name" value="AP2"/>
    <property type="match status" value="1"/>
</dbReference>
<dbReference type="InterPro" id="IPR001471">
    <property type="entry name" value="AP2/ERF_dom"/>
</dbReference>
<evidence type="ECO:0000313" key="8">
    <source>
        <dbReference type="EMBL" id="KAG6572936.1"/>
    </source>
</evidence>
<dbReference type="PROSITE" id="PS51032">
    <property type="entry name" value="AP2_ERF"/>
    <property type="match status" value="1"/>
</dbReference>
<feature type="compositionally biased region" description="Basic and acidic residues" evidence="6">
    <location>
        <begin position="205"/>
        <end position="220"/>
    </location>
</feature>
<feature type="compositionally biased region" description="Low complexity" evidence="6">
    <location>
        <begin position="223"/>
        <end position="232"/>
    </location>
</feature>
<dbReference type="PANTHER" id="PTHR31194:SF202">
    <property type="entry name" value="ETHYLENE-RESPONSIVE TRANSCRIPTION FACTOR ERF070"/>
    <property type="match status" value="1"/>
</dbReference>
<dbReference type="GO" id="GO:0005634">
    <property type="term" value="C:nucleus"/>
    <property type="evidence" value="ECO:0007669"/>
    <property type="project" value="UniProtKB-SubCell"/>
</dbReference>
<comment type="caution">
    <text evidence="8">The sequence shown here is derived from an EMBL/GenBank/DDBJ whole genome shotgun (WGS) entry which is preliminary data.</text>
</comment>
<sequence length="457" mass="52764">MPHFTLPFRRKKAERGLPSASNQILSDDFTCVFILFLSFNHNLVDKILHKGGFVERFMSSEFHLSSGALKQLCFCSLSLFFTLHMQFRSPHQQAFQPFFMQLTSNRSCSGVKRSLKLPLFSCLRLFIHYILRFRRQFPNQDMYGKEEKKMKQLREGKSISVRKVRVLFHDPDATDYSSEEDEHVNQDAKNIVWEISVPDIRHKISKESSHGGKIRTKSEVKPSSSRTQRSSSMYKGVRRRKWGKYAAEIRDPFRGRRLWLGTYNTAEEAAVAYQRKKHEFESMQSMVKGSGELGREQPEEKSGSVADYTDESENIIALFSHPSPSSVLDVCSESLCSNVDQTMEHSITEGCMPVVDDEDILKSIYEDEQSILDIMEATPTPITLPRLDTQELDFQVLGDNSLIFNDFDLFFHDTNFRDNYTLHSIENSVGALDLPPMDMEFDKEFSWFDDTMSISCM</sequence>
<comment type="subcellular location">
    <subcellularLocation>
        <location evidence="1">Nucleus</location>
    </subcellularLocation>
</comment>
<dbReference type="EMBL" id="JAGKQH010000018">
    <property type="protein sequence ID" value="KAG6572936.1"/>
    <property type="molecule type" value="Genomic_DNA"/>
</dbReference>
<evidence type="ECO:0000256" key="5">
    <source>
        <dbReference type="ARBA" id="ARBA00023242"/>
    </source>
</evidence>
<dbReference type="InterPro" id="IPR050913">
    <property type="entry name" value="AP2/ERF_ERF"/>
</dbReference>